<accession>A0ABR8TJG0</accession>
<proteinExistence type="predicted"/>
<evidence type="ECO:0000313" key="3">
    <source>
        <dbReference type="Proteomes" id="UP000611945"/>
    </source>
</evidence>
<keyword evidence="1" id="KW-1133">Transmembrane helix</keyword>
<feature type="transmembrane region" description="Helical" evidence="1">
    <location>
        <begin position="57"/>
        <end position="76"/>
    </location>
</feature>
<name>A0ABR8TJG0_9PSED</name>
<feature type="transmembrane region" description="Helical" evidence="1">
    <location>
        <begin position="199"/>
        <end position="218"/>
    </location>
</feature>
<evidence type="ECO:0000256" key="1">
    <source>
        <dbReference type="SAM" id="Phobius"/>
    </source>
</evidence>
<feature type="transmembrane region" description="Helical" evidence="1">
    <location>
        <begin position="253"/>
        <end position="273"/>
    </location>
</feature>
<feature type="transmembrane region" description="Helical" evidence="1">
    <location>
        <begin position="310"/>
        <end position="331"/>
    </location>
</feature>
<gene>
    <name evidence="2" type="ORF">H9642_01755</name>
</gene>
<protein>
    <recommendedName>
        <fullName evidence="4">Glycosyltransferase RgtA/B/C/D-like domain-containing protein</fullName>
    </recommendedName>
</protein>
<sequence length="613" mass="67865">MMNPIRTGDGQYYLAMLEGLANHFSPAITHEVAQTVFDRTGLDTQAGMVLRGTDGNLYAWHFWAYSLACVPAYWLLKALDLDTLQAFQITNAFLIIWSLRFLVLRSSLGRAVRWLIAGGFILSTATLYFQWTHPEVFTASLLLIASVLAASRQYCSAALLAAIASFQNPSASFLIFPLVLAQLVELRHTGISKDSLRKLAYTACAASLTLVPYVWSLYQFQLLNPIAASGHYIAYSDINLSRLMSFIFDLNQGLTVGMPMLAWSFPLALLARLRRDRGIRLRQEDLLLVAFVIMVLPTLAQANWNAGQSVFLRYAAWAGMPILVWTGITLGRATSKKGWLIAVIPAVCLQIALLGYSGGAYAKKHPSYVKLAPWVLPLWSVNPHLYHPLPEIFRERVLRSDGASQSPVLLRSAQGSILRVLTQQPTLEDAQEEVCGAGRTLIPIDTRPTSQPRLHKTEHDTIYLTGRLTCSTSFPLTVQASLHSGGEIQLLSGWSFPESWGVWSVNETASLKLNVNIPDVPGTVNVTLQGWVFVNDQHPKQMVSFFVNGNLIQQATVNWPETTLEVSTPIPLETLNDTVFGFHFASPTSPYSLGMSSDTRPLAFGLQSIRLDR</sequence>
<feature type="transmembrane region" description="Helical" evidence="1">
    <location>
        <begin position="88"/>
        <end position="105"/>
    </location>
</feature>
<keyword evidence="1" id="KW-0472">Membrane</keyword>
<reference evidence="2 3" key="1">
    <citation type="submission" date="2020-08" db="EMBL/GenBank/DDBJ databases">
        <title>A Genomic Blueprint of the Chicken Gut Microbiome.</title>
        <authorList>
            <person name="Gilroy R."/>
            <person name="Ravi A."/>
            <person name="Getino M."/>
            <person name="Pursley I."/>
            <person name="Horton D.L."/>
            <person name="Alikhan N.-F."/>
            <person name="Baker D."/>
            <person name="Gharbi K."/>
            <person name="Hall N."/>
            <person name="Watson M."/>
            <person name="Adriaenssens E.M."/>
            <person name="Foster-Nyarko E."/>
            <person name="Jarju S."/>
            <person name="Secka A."/>
            <person name="Antonio M."/>
            <person name="Oren A."/>
            <person name="Chaudhuri R."/>
            <person name="La Ragione R.M."/>
            <person name="Hildebrand F."/>
            <person name="Pallen M.J."/>
        </authorList>
    </citation>
    <scope>NUCLEOTIDE SEQUENCE [LARGE SCALE GENOMIC DNA]</scope>
    <source>
        <strain evidence="2 3">Sa2CUA2</strain>
    </source>
</reference>
<evidence type="ECO:0000313" key="2">
    <source>
        <dbReference type="EMBL" id="MBD7975908.1"/>
    </source>
</evidence>
<keyword evidence="3" id="KW-1185">Reference proteome</keyword>
<organism evidence="2 3">
    <name type="scientific">Serpens gallinarum</name>
    <dbReference type="NCBI Taxonomy" id="2763075"/>
    <lineage>
        <taxon>Bacteria</taxon>
        <taxon>Pseudomonadati</taxon>
        <taxon>Pseudomonadota</taxon>
        <taxon>Gammaproteobacteria</taxon>
        <taxon>Pseudomonadales</taxon>
        <taxon>Pseudomonadaceae</taxon>
        <taxon>Pseudomonas</taxon>
    </lineage>
</organism>
<feature type="transmembrane region" description="Helical" evidence="1">
    <location>
        <begin position="285"/>
        <end position="304"/>
    </location>
</feature>
<evidence type="ECO:0008006" key="4">
    <source>
        <dbReference type="Google" id="ProtNLM"/>
    </source>
</evidence>
<dbReference type="Proteomes" id="UP000611945">
    <property type="component" value="Unassembled WGS sequence"/>
</dbReference>
<dbReference type="EMBL" id="JACSQG010000001">
    <property type="protein sequence ID" value="MBD7975908.1"/>
    <property type="molecule type" value="Genomic_DNA"/>
</dbReference>
<comment type="caution">
    <text evidence="2">The sequence shown here is derived from an EMBL/GenBank/DDBJ whole genome shotgun (WGS) entry which is preliminary data.</text>
</comment>
<feature type="transmembrane region" description="Helical" evidence="1">
    <location>
        <begin position="111"/>
        <end position="129"/>
    </location>
</feature>
<feature type="transmembrane region" description="Helical" evidence="1">
    <location>
        <begin position="338"/>
        <end position="356"/>
    </location>
</feature>
<keyword evidence="1" id="KW-0812">Transmembrane</keyword>